<name>W7XER4_TETTS</name>
<organism evidence="1 2">
    <name type="scientific">Tetrahymena thermophila (strain SB210)</name>
    <dbReference type="NCBI Taxonomy" id="312017"/>
    <lineage>
        <taxon>Eukaryota</taxon>
        <taxon>Sar</taxon>
        <taxon>Alveolata</taxon>
        <taxon>Ciliophora</taxon>
        <taxon>Intramacronucleata</taxon>
        <taxon>Oligohymenophorea</taxon>
        <taxon>Hymenostomatida</taxon>
        <taxon>Tetrahymenina</taxon>
        <taxon>Tetrahymenidae</taxon>
        <taxon>Tetrahymena</taxon>
    </lineage>
</organism>
<evidence type="ECO:0000313" key="2">
    <source>
        <dbReference type="Proteomes" id="UP000009168"/>
    </source>
</evidence>
<dbReference type="RefSeq" id="XP_012651221.1">
    <property type="nucleotide sequence ID" value="XM_012795767.1"/>
</dbReference>
<reference evidence="2" key="1">
    <citation type="journal article" date="2006" name="PLoS Biol.">
        <title>Macronuclear genome sequence of the ciliate Tetrahymena thermophila, a model eukaryote.</title>
        <authorList>
            <person name="Eisen J.A."/>
            <person name="Coyne R.S."/>
            <person name="Wu M."/>
            <person name="Wu D."/>
            <person name="Thiagarajan M."/>
            <person name="Wortman J.R."/>
            <person name="Badger J.H."/>
            <person name="Ren Q."/>
            <person name="Amedeo P."/>
            <person name="Jones K.M."/>
            <person name="Tallon L.J."/>
            <person name="Delcher A.L."/>
            <person name="Salzberg S.L."/>
            <person name="Silva J.C."/>
            <person name="Haas B.J."/>
            <person name="Majoros W.H."/>
            <person name="Farzad M."/>
            <person name="Carlton J.M."/>
            <person name="Smith R.K. Jr."/>
            <person name="Garg J."/>
            <person name="Pearlman R.E."/>
            <person name="Karrer K.M."/>
            <person name="Sun L."/>
            <person name="Manning G."/>
            <person name="Elde N.C."/>
            <person name="Turkewitz A.P."/>
            <person name="Asai D.J."/>
            <person name="Wilkes D.E."/>
            <person name="Wang Y."/>
            <person name="Cai H."/>
            <person name="Collins K."/>
            <person name="Stewart B.A."/>
            <person name="Lee S.R."/>
            <person name="Wilamowska K."/>
            <person name="Weinberg Z."/>
            <person name="Ruzzo W.L."/>
            <person name="Wloga D."/>
            <person name="Gaertig J."/>
            <person name="Frankel J."/>
            <person name="Tsao C.-C."/>
            <person name="Gorovsky M.A."/>
            <person name="Keeling P.J."/>
            <person name="Waller R.F."/>
            <person name="Patron N.J."/>
            <person name="Cherry J.M."/>
            <person name="Stover N.A."/>
            <person name="Krieger C.J."/>
            <person name="del Toro C."/>
            <person name="Ryder H.F."/>
            <person name="Williamson S.C."/>
            <person name="Barbeau R.A."/>
            <person name="Hamilton E.P."/>
            <person name="Orias E."/>
        </authorList>
    </citation>
    <scope>NUCLEOTIDE SEQUENCE [LARGE SCALE GENOMIC DNA]</scope>
    <source>
        <strain evidence="2">SB210</strain>
    </source>
</reference>
<dbReference type="InParanoid" id="W7XER4"/>
<protein>
    <submittedName>
        <fullName evidence="1">Uncharacterized protein</fullName>
    </submittedName>
</protein>
<keyword evidence="2" id="KW-1185">Reference proteome</keyword>
<evidence type="ECO:0000313" key="1">
    <source>
        <dbReference type="EMBL" id="EWS76262.1"/>
    </source>
</evidence>
<dbReference type="GeneID" id="24440786"/>
<accession>W7XER4</accession>
<gene>
    <name evidence="1" type="ORF">TTHERM_000813087</name>
</gene>
<dbReference type="AlphaFoldDB" id="W7XER4"/>
<dbReference type="EMBL" id="GG662841">
    <property type="protein sequence ID" value="EWS76262.1"/>
    <property type="molecule type" value="Genomic_DNA"/>
</dbReference>
<dbReference type="Proteomes" id="UP000009168">
    <property type="component" value="Unassembled WGS sequence"/>
</dbReference>
<proteinExistence type="predicted"/>
<dbReference type="KEGG" id="tet:TTHERM_000813087"/>
<sequence>MKSLIITGVTDIYLVVNDNQMYALQGEQGVLFINISDSSYSLIEFRSKLGFAEFQKIVNEYEKTYYWAYSIQVNNMYEYAFDLKNKKVIETGFYFFKTESYLSIYVQNLKSTTQMSTYHNDDFDKVLSSYVQKYKRYKITSRVYEQSLYSDKFGKLFVISDNKLVSFDIYTGSQEILFTSDANLFQVQMNLFDESLICFSKSESENNFITLINLSTNEKFIKKLEYGIENIFYSKDDNLIFMIALHLNIKFHAYLLFRSLEFKNLHH</sequence>